<keyword evidence="3" id="KW-0520">NAD</keyword>
<dbReference type="EMBL" id="KV417659">
    <property type="protein sequence ID" value="KZP11668.1"/>
    <property type="molecule type" value="Genomic_DNA"/>
</dbReference>
<feature type="active site" evidence="5 6">
    <location>
        <position position="216"/>
    </location>
</feature>
<dbReference type="OrthoDB" id="440325at2759"/>
<dbReference type="SUPFAM" id="SSF53720">
    <property type="entry name" value="ALDH-like"/>
    <property type="match status" value="1"/>
</dbReference>
<feature type="active site" evidence="5">
    <location>
        <position position="250"/>
    </location>
</feature>
<dbReference type="FunFam" id="3.40.309.10:FF:000003">
    <property type="entry name" value="Aldehyde dehydrogenase"/>
    <property type="match status" value="1"/>
</dbReference>
<comment type="similarity">
    <text evidence="1 4 7">Belongs to the aldehyde dehydrogenase family.</text>
</comment>
<feature type="domain" description="Aldehyde dehydrogenase" evidence="8">
    <location>
        <begin position="10"/>
        <end position="431"/>
    </location>
</feature>
<keyword evidence="10" id="KW-1185">Reference proteome</keyword>
<dbReference type="GO" id="GO:0006081">
    <property type="term" value="P:aldehyde metabolic process"/>
    <property type="evidence" value="ECO:0007669"/>
    <property type="project" value="InterPro"/>
</dbReference>
<dbReference type="InterPro" id="IPR016163">
    <property type="entry name" value="Ald_DH_C"/>
</dbReference>
<dbReference type="FunFam" id="3.40.605.10:FF:000004">
    <property type="entry name" value="Aldehyde dehydrogenase"/>
    <property type="match status" value="1"/>
</dbReference>
<dbReference type="PANTHER" id="PTHR43570:SF16">
    <property type="entry name" value="ALDEHYDE DEHYDROGENASE TYPE III, ISOFORM Q"/>
    <property type="match status" value="1"/>
</dbReference>
<organism evidence="9 10">
    <name type="scientific">Athelia psychrophila</name>
    <dbReference type="NCBI Taxonomy" id="1759441"/>
    <lineage>
        <taxon>Eukaryota</taxon>
        <taxon>Fungi</taxon>
        <taxon>Dikarya</taxon>
        <taxon>Basidiomycota</taxon>
        <taxon>Agaricomycotina</taxon>
        <taxon>Agaricomycetes</taxon>
        <taxon>Agaricomycetidae</taxon>
        <taxon>Atheliales</taxon>
        <taxon>Atheliaceae</taxon>
        <taxon>Athelia</taxon>
    </lineage>
</organism>
<dbReference type="PIRSF" id="PIRSF036492">
    <property type="entry name" value="ALDH"/>
    <property type="match status" value="1"/>
</dbReference>
<accession>A0A166AJF3</accession>
<protein>
    <recommendedName>
        <fullName evidence="4">Aldehyde dehydrogenase</fullName>
    </recommendedName>
</protein>
<evidence type="ECO:0000256" key="6">
    <source>
        <dbReference type="PROSITE-ProRule" id="PRU10007"/>
    </source>
</evidence>
<evidence type="ECO:0000256" key="4">
    <source>
        <dbReference type="PIRNR" id="PIRNR036492"/>
    </source>
</evidence>
<evidence type="ECO:0000313" key="10">
    <source>
        <dbReference type="Proteomes" id="UP000076532"/>
    </source>
</evidence>
<dbReference type="Proteomes" id="UP000076532">
    <property type="component" value="Unassembled WGS sequence"/>
</dbReference>
<evidence type="ECO:0000256" key="7">
    <source>
        <dbReference type="RuleBase" id="RU003345"/>
    </source>
</evidence>
<dbReference type="Gene3D" id="3.40.605.10">
    <property type="entry name" value="Aldehyde Dehydrogenase, Chain A, domain 1"/>
    <property type="match status" value="1"/>
</dbReference>
<keyword evidence="2 4" id="KW-0560">Oxidoreductase</keyword>
<evidence type="ECO:0000313" key="9">
    <source>
        <dbReference type="EMBL" id="KZP11668.1"/>
    </source>
</evidence>
<dbReference type="GO" id="GO:0004029">
    <property type="term" value="F:aldehyde dehydrogenase (NAD+) activity"/>
    <property type="evidence" value="ECO:0007669"/>
    <property type="project" value="TreeGrafter"/>
</dbReference>
<dbReference type="STRING" id="436010.A0A166AJF3"/>
<evidence type="ECO:0000256" key="2">
    <source>
        <dbReference type="ARBA" id="ARBA00023002"/>
    </source>
</evidence>
<dbReference type="Pfam" id="PF00171">
    <property type="entry name" value="Aldedh"/>
    <property type="match status" value="1"/>
</dbReference>
<dbReference type="GO" id="GO:0005737">
    <property type="term" value="C:cytoplasm"/>
    <property type="evidence" value="ECO:0007669"/>
    <property type="project" value="TreeGrafter"/>
</dbReference>
<name>A0A166AJF3_9AGAM</name>
<dbReference type="Gene3D" id="3.40.309.10">
    <property type="entry name" value="Aldehyde Dehydrogenase, Chain A, domain 2"/>
    <property type="match status" value="1"/>
</dbReference>
<sequence>MTDFYTPLEEIPKIRDALHDAFRAGVSRPLAWRKQQLHQLARLLQENGDAITQSLFDDFRKPKHEVYFAEIAPLITRCIESAANLEDWTKPEIVVSKSAAKFQPKVYRAPKGVALIIAPWNYPVMLSLQALIGAISAGCCAVVKPSEIVPSYARLIETLIRKYLDNSAYRVVNGAPAQAMELLRLQWDHIIYTGNGRVARIIARAAAEHLTPMTLELGGKSPVIVDPACDIDLAAKRILWGKCNNAGQICVAPDYILIPRSSQDEFIAALKKHYAAFYPKGALSSDSYGRIVSSLHWSRLKSLLDRTQGEIVLGGGVDDKNGIEPTVVKNVKDGDSLMEEEIFGPLLAVVPVDSLSDAISFVNSRHHALVVYAFTDSEELKQRLVETTRSGNIVFNDVFQQMDVMELPMGGVGESGYGHQVLKASFDALTHHRSSIDVPKTSEDLLSVRYPPYTEEHSKIMAGAAFTKVAARV</sequence>
<dbReference type="InterPro" id="IPR029510">
    <property type="entry name" value="Ald_DH_CS_GLU"/>
</dbReference>
<reference evidence="9 10" key="1">
    <citation type="journal article" date="2016" name="Mol. Biol. Evol.">
        <title>Comparative Genomics of Early-Diverging Mushroom-Forming Fungi Provides Insights into the Origins of Lignocellulose Decay Capabilities.</title>
        <authorList>
            <person name="Nagy L.G."/>
            <person name="Riley R."/>
            <person name="Tritt A."/>
            <person name="Adam C."/>
            <person name="Daum C."/>
            <person name="Floudas D."/>
            <person name="Sun H."/>
            <person name="Yadav J.S."/>
            <person name="Pangilinan J."/>
            <person name="Larsson K.H."/>
            <person name="Matsuura K."/>
            <person name="Barry K."/>
            <person name="Labutti K."/>
            <person name="Kuo R."/>
            <person name="Ohm R.A."/>
            <person name="Bhattacharya S.S."/>
            <person name="Shirouzu T."/>
            <person name="Yoshinaga Y."/>
            <person name="Martin F.M."/>
            <person name="Grigoriev I.V."/>
            <person name="Hibbett D.S."/>
        </authorList>
    </citation>
    <scope>NUCLEOTIDE SEQUENCE [LARGE SCALE GENOMIC DNA]</scope>
    <source>
        <strain evidence="9 10">CBS 109695</strain>
    </source>
</reference>
<dbReference type="AlphaFoldDB" id="A0A166AJF3"/>
<dbReference type="InterPro" id="IPR016162">
    <property type="entry name" value="Ald_DH_N"/>
</dbReference>
<evidence type="ECO:0000256" key="3">
    <source>
        <dbReference type="ARBA" id="ARBA00023027"/>
    </source>
</evidence>
<proteinExistence type="inferred from homology"/>
<dbReference type="PANTHER" id="PTHR43570">
    <property type="entry name" value="ALDEHYDE DEHYDROGENASE"/>
    <property type="match status" value="1"/>
</dbReference>
<gene>
    <name evidence="9" type="ORF">FIBSPDRAFT_913551</name>
</gene>
<dbReference type="PROSITE" id="PS00687">
    <property type="entry name" value="ALDEHYDE_DEHYDR_GLU"/>
    <property type="match status" value="1"/>
</dbReference>
<evidence type="ECO:0000256" key="5">
    <source>
        <dbReference type="PIRSR" id="PIRSR036492-1"/>
    </source>
</evidence>
<dbReference type="InterPro" id="IPR015590">
    <property type="entry name" value="Aldehyde_DH_dom"/>
</dbReference>
<evidence type="ECO:0000256" key="1">
    <source>
        <dbReference type="ARBA" id="ARBA00009986"/>
    </source>
</evidence>
<evidence type="ECO:0000259" key="8">
    <source>
        <dbReference type="Pfam" id="PF00171"/>
    </source>
</evidence>
<dbReference type="InterPro" id="IPR012394">
    <property type="entry name" value="Aldehyde_DH_NAD(P)"/>
</dbReference>
<dbReference type="InterPro" id="IPR016161">
    <property type="entry name" value="Ald_DH/histidinol_DH"/>
</dbReference>